<dbReference type="InterPro" id="IPR036691">
    <property type="entry name" value="Endo/exonu/phosph_ase_sf"/>
</dbReference>
<dbReference type="PANTHER" id="PTHR42834:SF1">
    <property type="entry name" value="ENDONUCLEASE_EXONUCLEASE_PHOSPHATASE FAMILY PROTEIN (AFU_ORTHOLOGUE AFUA_3G09210)"/>
    <property type="match status" value="1"/>
</dbReference>
<dbReference type="SUPFAM" id="SSF56219">
    <property type="entry name" value="DNase I-like"/>
    <property type="match status" value="1"/>
</dbReference>
<name>A0ABQ1R3E8_9ALTE</name>
<accession>A0ABQ1R3E8</accession>
<gene>
    <name evidence="2" type="ORF">GCM10011357_08360</name>
</gene>
<dbReference type="CDD" id="cd10283">
    <property type="entry name" value="MnuA_DNase1-like"/>
    <property type="match status" value="1"/>
</dbReference>
<proteinExistence type="predicted"/>
<evidence type="ECO:0000313" key="2">
    <source>
        <dbReference type="EMBL" id="GGD54969.1"/>
    </source>
</evidence>
<dbReference type="InterPro" id="IPR005135">
    <property type="entry name" value="Endo/exonuclease/phosphatase"/>
</dbReference>
<dbReference type="Proteomes" id="UP000614272">
    <property type="component" value="Unassembled WGS sequence"/>
</dbReference>
<organism evidence="2 3">
    <name type="scientific">Lacimicrobium alkaliphilum</name>
    <dbReference type="NCBI Taxonomy" id="1526571"/>
    <lineage>
        <taxon>Bacteria</taxon>
        <taxon>Pseudomonadati</taxon>
        <taxon>Pseudomonadota</taxon>
        <taxon>Gammaproteobacteria</taxon>
        <taxon>Alteromonadales</taxon>
        <taxon>Alteromonadaceae</taxon>
        <taxon>Lacimicrobium</taxon>
    </lineage>
</organism>
<dbReference type="PANTHER" id="PTHR42834">
    <property type="entry name" value="ENDONUCLEASE/EXONUCLEASE/PHOSPHATASE FAMILY PROTEIN (AFU_ORTHOLOGUE AFUA_3G09210)"/>
    <property type="match status" value="1"/>
</dbReference>
<dbReference type="NCBIfam" id="NF033681">
    <property type="entry name" value="ExeM_NucH_DNase"/>
    <property type="match status" value="1"/>
</dbReference>
<evidence type="ECO:0000259" key="1">
    <source>
        <dbReference type="Pfam" id="PF03372"/>
    </source>
</evidence>
<keyword evidence="3" id="KW-1185">Reference proteome</keyword>
<feature type="domain" description="Endonuclease/exonuclease/phosphatase" evidence="1">
    <location>
        <begin position="163"/>
        <end position="406"/>
    </location>
</feature>
<sequence length="456" mass="50272">MLSLPFSSYEQVAALDGKHVTFNQPLTVIDSYNLHRFGELTLSHQRQFVPTNLYLPGSSQAAALEQHNQLNRIRLLDHSDQEYPEKIPYPGEALSANNTVRVGDQVVSVTGVLQLSDQKITLRPVEQPEFIAANPRLQRPELRSGNLRIASLNLLNLFNGDGQGGDFPTPRGADNPEEYQRQLAKLVASVAAMDADIIGLMELENDGFGQFSTIAQFTEALNHAVGENRYAFVDAGAPLGDDVIAVGLLYRPQVVSLMSTAKISPDKVFDRPPLAQVFQHKASGESLTVVVNHFKSKGSCHRAEGLNQDQNDGQGCFNAKRQLQTNRLITWLDTEPDLNSNGKQLVMGDLNAYAMEDPIRAFAAHGYKDLVGHFAGDKAYSYVYRGQSGYIDHALASRQLFTKVIDAAAWHSNADEPRALDYNTENKTAGQSQSLYAKDGYRASDHDPVLISIKFD</sequence>
<comment type="caution">
    <text evidence="2">The sequence shown here is derived from an EMBL/GenBank/DDBJ whole genome shotgun (WGS) entry which is preliminary data.</text>
</comment>
<dbReference type="Pfam" id="PF03372">
    <property type="entry name" value="Exo_endo_phos"/>
    <property type="match status" value="1"/>
</dbReference>
<dbReference type="Gene3D" id="3.60.10.10">
    <property type="entry name" value="Endonuclease/exonuclease/phosphatase"/>
    <property type="match status" value="1"/>
</dbReference>
<protein>
    <recommendedName>
        <fullName evidence="1">Endonuclease/exonuclease/phosphatase domain-containing protein</fullName>
    </recommendedName>
</protein>
<dbReference type="InterPro" id="IPR047971">
    <property type="entry name" value="ExeM-like"/>
</dbReference>
<evidence type="ECO:0000313" key="3">
    <source>
        <dbReference type="Proteomes" id="UP000614272"/>
    </source>
</evidence>
<reference evidence="3" key="1">
    <citation type="journal article" date="2019" name="Int. J. Syst. Evol. Microbiol.">
        <title>The Global Catalogue of Microorganisms (GCM) 10K type strain sequencing project: providing services to taxonomists for standard genome sequencing and annotation.</title>
        <authorList>
            <consortium name="The Broad Institute Genomics Platform"/>
            <consortium name="The Broad Institute Genome Sequencing Center for Infectious Disease"/>
            <person name="Wu L."/>
            <person name="Ma J."/>
        </authorList>
    </citation>
    <scope>NUCLEOTIDE SEQUENCE [LARGE SCALE GENOMIC DNA]</scope>
    <source>
        <strain evidence="3">CGMCC 1.12923</strain>
    </source>
</reference>
<dbReference type="EMBL" id="BMGJ01000002">
    <property type="protein sequence ID" value="GGD54969.1"/>
    <property type="molecule type" value="Genomic_DNA"/>
</dbReference>